<feature type="transmembrane region" description="Helical" evidence="1">
    <location>
        <begin position="56"/>
        <end position="75"/>
    </location>
</feature>
<dbReference type="EMBL" id="AP008210">
    <property type="protein sequence ID" value="BAF14913.1"/>
    <property type="molecule type" value="Genomic_DNA"/>
</dbReference>
<name>A0A0P0WB72_ORYSJ</name>
<proteinExistence type="predicted"/>
<dbReference type="KEGG" id="dosa:Os04g0461900"/>
<evidence type="ECO:0000256" key="1">
    <source>
        <dbReference type="SAM" id="Phobius"/>
    </source>
</evidence>
<evidence type="ECO:0000313" key="2">
    <source>
        <dbReference type="EMBL" id="BAF14913.1"/>
    </source>
</evidence>
<accession>A0A0P0WB72</accession>
<keyword evidence="1" id="KW-1133">Transmembrane helix</keyword>
<evidence type="ECO:0000313" key="3">
    <source>
        <dbReference type="Proteomes" id="UP000000763"/>
    </source>
</evidence>
<dbReference type="Gramene" id="Os04t0461900-01">
    <property type="protein sequence ID" value="Os04t0461900-01"/>
    <property type="gene ID" value="Os04g0461900"/>
</dbReference>
<keyword evidence="1" id="KW-0812">Transmembrane</keyword>
<protein>
    <submittedName>
        <fullName evidence="2">Os04g0461900 protein</fullName>
    </submittedName>
</protein>
<gene>
    <name evidence="2" type="ordered locus">Os04g0461900</name>
</gene>
<sequence length="81" mass="9458">MDRVTYMAEILIYYSIFLFRFLPYQSHHRMISNYYGVGVELPTCHSAIKCWYEMEIVTLVSCLGLALRAILILMISDAMLD</sequence>
<reference evidence="3" key="2">
    <citation type="journal article" date="2008" name="Nucleic Acids Res.">
        <title>The rice annotation project database (RAP-DB): 2008 update.</title>
        <authorList>
            <consortium name="The rice annotation project (RAP)"/>
        </authorList>
    </citation>
    <scope>GENOME REANNOTATION</scope>
    <source>
        <strain evidence="3">cv. Nipponbare</strain>
    </source>
</reference>
<organism evidence="2 3">
    <name type="scientific">Oryza sativa subsp. japonica</name>
    <name type="common">Rice</name>
    <dbReference type="NCBI Taxonomy" id="39947"/>
    <lineage>
        <taxon>Eukaryota</taxon>
        <taxon>Viridiplantae</taxon>
        <taxon>Streptophyta</taxon>
        <taxon>Embryophyta</taxon>
        <taxon>Tracheophyta</taxon>
        <taxon>Spermatophyta</taxon>
        <taxon>Magnoliopsida</taxon>
        <taxon>Liliopsida</taxon>
        <taxon>Poales</taxon>
        <taxon>Poaceae</taxon>
        <taxon>BOP clade</taxon>
        <taxon>Oryzoideae</taxon>
        <taxon>Oryzeae</taxon>
        <taxon>Oryzinae</taxon>
        <taxon>Oryza</taxon>
        <taxon>Oryza sativa</taxon>
    </lineage>
</organism>
<dbReference type="OMA" id="HHRMISN"/>
<keyword evidence="1" id="KW-0472">Membrane</keyword>
<dbReference type="AlphaFoldDB" id="A0A0P0WB72"/>
<reference evidence="2 3" key="1">
    <citation type="journal article" date="2005" name="Nature">
        <title>The map-based sequence of the rice genome.</title>
        <authorList>
            <consortium name="International rice genome sequencing project (IRGSP)"/>
            <person name="Matsumoto T."/>
            <person name="Wu J."/>
            <person name="Kanamori H."/>
            <person name="Katayose Y."/>
            <person name="Fujisawa M."/>
            <person name="Namiki N."/>
            <person name="Mizuno H."/>
            <person name="Yamamoto K."/>
            <person name="Antonio B.A."/>
            <person name="Baba T."/>
            <person name="Sakata K."/>
            <person name="Nagamura Y."/>
            <person name="Aoki H."/>
            <person name="Arikawa K."/>
            <person name="Arita K."/>
            <person name="Bito T."/>
            <person name="Chiden Y."/>
            <person name="Fujitsuka N."/>
            <person name="Fukunaka R."/>
            <person name="Hamada M."/>
            <person name="Harada C."/>
            <person name="Hayashi A."/>
            <person name="Hijishita S."/>
            <person name="Honda M."/>
            <person name="Hosokawa S."/>
            <person name="Ichikawa Y."/>
            <person name="Idonuma A."/>
            <person name="Iijima M."/>
            <person name="Ikeda M."/>
            <person name="Ikeno M."/>
            <person name="Ito K."/>
            <person name="Ito S."/>
            <person name="Ito T."/>
            <person name="Ito Y."/>
            <person name="Ito Y."/>
            <person name="Iwabuchi A."/>
            <person name="Kamiya K."/>
            <person name="Karasawa W."/>
            <person name="Kurita K."/>
            <person name="Katagiri S."/>
            <person name="Kikuta A."/>
            <person name="Kobayashi H."/>
            <person name="Kobayashi N."/>
            <person name="Machita K."/>
            <person name="Maehara T."/>
            <person name="Masukawa M."/>
            <person name="Mizubayashi T."/>
            <person name="Mukai Y."/>
            <person name="Nagasaki H."/>
            <person name="Nagata Y."/>
            <person name="Naito S."/>
            <person name="Nakashima M."/>
            <person name="Nakama Y."/>
            <person name="Nakamichi Y."/>
            <person name="Nakamura M."/>
            <person name="Meguro A."/>
            <person name="Negishi M."/>
            <person name="Ohta I."/>
            <person name="Ohta T."/>
            <person name="Okamoto M."/>
            <person name="Ono N."/>
            <person name="Saji S."/>
            <person name="Sakaguchi M."/>
            <person name="Sakai K."/>
            <person name="Shibata M."/>
            <person name="Shimokawa T."/>
            <person name="Song J."/>
            <person name="Takazaki Y."/>
            <person name="Terasawa K."/>
            <person name="Tsugane M."/>
            <person name="Tsuji K."/>
            <person name="Ueda S."/>
            <person name="Waki K."/>
            <person name="Yamagata H."/>
            <person name="Yamamoto M."/>
            <person name="Yamamoto S."/>
            <person name="Yamane H."/>
            <person name="Yoshiki S."/>
            <person name="Yoshihara R."/>
            <person name="Yukawa K."/>
            <person name="Zhong H."/>
            <person name="Yano M."/>
            <person name="Yuan Q."/>
            <person name="Ouyang S."/>
            <person name="Liu J."/>
            <person name="Jones K.M."/>
            <person name="Gansberger K."/>
            <person name="Moffat K."/>
            <person name="Hill J."/>
            <person name="Bera J."/>
            <person name="Fadrosh D."/>
            <person name="Jin S."/>
            <person name="Johri S."/>
            <person name="Kim M."/>
            <person name="Overton L."/>
            <person name="Reardon M."/>
            <person name="Tsitrin T."/>
            <person name="Vuong H."/>
            <person name="Weaver B."/>
            <person name="Ciecko A."/>
            <person name="Tallon L."/>
            <person name="Jackson J."/>
            <person name="Pai G."/>
            <person name="Aken S.V."/>
            <person name="Utterback T."/>
            <person name="Reidmuller S."/>
            <person name="Feldblyum T."/>
            <person name="Hsiao J."/>
            <person name="Zismann V."/>
            <person name="Iobst S."/>
            <person name="de Vazeille A.R."/>
            <person name="Buell C.R."/>
            <person name="Ying K."/>
            <person name="Li Y."/>
            <person name="Lu T."/>
            <person name="Huang Y."/>
            <person name="Zhao Q."/>
            <person name="Feng Q."/>
            <person name="Zhang L."/>
            <person name="Zhu J."/>
            <person name="Weng Q."/>
            <person name="Mu J."/>
            <person name="Lu Y."/>
            <person name="Fan D."/>
            <person name="Liu Y."/>
            <person name="Guan J."/>
            <person name="Zhang Y."/>
            <person name="Yu S."/>
            <person name="Liu X."/>
            <person name="Zhang Y."/>
            <person name="Hong G."/>
            <person name="Han B."/>
            <person name="Choisne N."/>
            <person name="Demange N."/>
            <person name="Orjeda G."/>
            <person name="Samain S."/>
            <person name="Cattolico L."/>
            <person name="Pelletier E."/>
            <person name="Couloux A."/>
            <person name="Segurens B."/>
            <person name="Wincker P."/>
            <person name="D'Hont A."/>
            <person name="Scarpelli C."/>
            <person name="Weissenbach J."/>
            <person name="Salanoubat M."/>
            <person name="Quetier F."/>
            <person name="Yu Y."/>
            <person name="Kim H.R."/>
            <person name="Rambo T."/>
            <person name="Currie J."/>
            <person name="Collura K."/>
            <person name="Luo M."/>
            <person name="Yang T."/>
            <person name="Ammiraju J.S.S."/>
            <person name="Engler F."/>
            <person name="Soderlund C."/>
            <person name="Wing R.A."/>
            <person name="Palmer L.E."/>
            <person name="de la Bastide M."/>
            <person name="Spiegel L."/>
            <person name="Nascimento L."/>
            <person name="Zutavern T."/>
            <person name="O'Shaughnessy A."/>
            <person name="Dike S."/>
            <person name="Dedhia N."/>
            <person name="Preston R."/>
            <person name="Balija V."/>
            <person name="McCombie W.R."/>
            <person name="Chow T."/>
            <person name="Chen H."/>
            <person name="Chung M."/>
            <person name="Chen C."/>
            <person name="Shaw J."/>
            <person name="Wu H."/>
            <person name="Hsiao K."/>
            <person name="Chao Y."/>
            <person name="Chu M."/>
            <person name="Cheng C."/>
            <person name="Hour A."/>
            <person name="Lee P."/>
            <person name="Lin S."/>
            <person name="Lin Y."/>
            <person name="Liou J."/>
            <person name="Liu S."/>
            <person name="Hsing Y."/>
            <person name="Raghuvanshi S."/>
            <person name="Mohanty A."/>
            <person name="Bharti A.K."/>
            <person name="Gaur A."/>
            <person name="Gupta V."/>
            <person name="Kumar D."/>
            <person name="Ravi V."/>
            <person name="Vij S."/>
            <person name="Kapur A."/>
            <person name="Khurana P."/>
            <person name="Khurana P."/>
            <person name="Khurana J.P."/>
            <person name="Tyagi A.K."/>
            <person name="Gaikwad K."/>
            <person name="Singh A."/>
            <person name="Dalal V."/>
            <person name="Srivastava S."/>
            <person name="Dixit A."/>
            <person name="Pal A.K."/>
            <person name="Ghazi I.A."/>
            <person name="Yadav M."/>
            <person name="Pandit A."/>
            <person name="Bhargava A."/>
            <person name="Sureshbabu K."/>
            <person name="Batra K."/>
            <person name="Sharma T.R."/>
            <person name="Mohapatra T."/>
            <person name="Singh N.K."/>
            <person name="Messing J."/>
            <person name="Nelson A.B."/>
            <person name="Fuks G."/>
            <person name="Kavchok S."/>
            <person name="Keizer G."/>
            <person name="Linton E."/>
            <person name="Llaca V."/>
            <person name="Song R."/>
            <person name="Tanyolac B."/>
            <person name="Young S."/>
            <person name="Ho-Il K."/>
            <person name="Hahn J.H."/>
            <person name="Sangsakoo G."/>
            <person name="Vanavichit A."/>
            <person name="de Mattos Luiz.A.T."/>
            <person name="Zimmer P.D."/>
            <person name="Malone G."/>
            <person name="Dellagostin O."/>
            <person name="de Oliveira A.C."/>
            <person name="Bevan M."/>
            <person name="Bancroft I."/>
            <person name="Minx P."/>
            <person name="Cordum H."/>
            <person name="Wilson R."/>
            <person name="Cheng Z."/>
            <person name="Jin W."/>
            <person name="Jiang J."/>
            <person name="Leong S.A."/>
            <person name="Iwama H."/>
            <person name="Gojobori T."/>
            <person name="Itoh T."/>
            <person name="Niimura Y."/>
            <person name="Fujii Y."/>
            <person name="Habara T."/>
            <person name="Sakai H."/>
            <person name="Sato Y."/>
            <person name="Wilson G."/>
            <person name="Kumar K."/>
            <person name="McCouch S."/>
            <person name="Juretic N."/>
            <person name="Hoen D."/>
            <person name="Wright S."/>
            <person name="Bruskiewich R."/>
            <person name="Bureau T."/>
            <person name="Miyao A."/>
            <person name="Hirochika H."/>
            <person name="Nishikawa T."/>
            <person name="Kadowaki K."/>
            <person name="Sugiura M."/>
            <person name="Burr B."/>
            <person name="Sasaki T."/>
        </authorList>
    </citation>
    <scope>NUCLEOTIDE SEQUENCE [LARGE SCALE GENOMIC DNA]</scope>
    <source>
        <strain evidence="3">cv. Nipponbare</strain>
    </source>
</reference>
<dbReference type="Proteomes" id="UP000000763">
    <property type="component" value="Chromosome 4"/>
</dbReference>
<feature type="transmembrane region" description="Helical" evidence="1">
    <location>
        <begin position="6"/>
        <end position="22"/>
    </location>
</feature>